<reference evidence="1 2" key="1">
    <citation type="journal article" date="2015" name="Proc. Natl. Acad. Sci. U.S.A.">
        <title>The resurrection genome of Boea hygrometrica: A blueprint for survival of dehydration.</title>
        <authorList>
            <person name="Xiao L."/>
            <person name="Yang G."/>
            <person name="Zhang L."/>
            <person name="Yang X."/>
            <person name="Zhao S."/>
            <person name="Ji Z."/>
            <person name="Zhou Q."/>
            <person name="Hu M."/>
            <person name="Wang Y."/>
            <person name="Chen M."/>
            <person name="Xu Y."/>
            <person name="Jin H."/>
            <person name="Xiao X."/>
            <person name="Hu G."/>
            <person name="Bao F."/>
            <person name="Hu Y."/>
            <person name="Wan P."/>
            <person name="Li L."/>
            <person name="Deng X."/>
            <person name="Kuang T."/>
            <person name="Xiang C."/>
            <person name="Zhu J.K."/>
            <person name="Oliver M.J."/>
            <person name="He Y."/>
        </authorList>
    </citation>
    <scope>NUCLEOTIDE SEQUENCE [LARGE SCALE GENOMIC DNA]</scope>
    <source>
        <strain evidence="2">cv. XS01</strain>
    </source>
</reference>
<evidence type="ECO:0000313" key="1">
    <source>
        <dbReference type="EMBL" id="KZT76225.1"/>
    </source>
</evidence>
<dbReference type="EMBL" id="KV141136">
    <property type="protein sequence ID" value="KZT76225.1"/>
    <property type="molecule type" value="Genomic_DNA"/>
</dbReference>
<dbReference type="Proteomes" id="UP000250235">
    <property type="component" value="Unassembled WGS sequence"/>
</dbReference>
<organism evidence="1 2">
    <name type="scientific">Dorcoceras hygrometricum</name>
    <dbReference type="NCBI Taxonomy" id="472368"/>
    <lineage>
        <taxon>Eukaryota</taxon>
        <taxon>Viridiplantae</taxon>
        <taxon>Streptophyta</taxon>
        <taxon>Embryophyta</taxon>
        <taxon>Tracheophyta</taxon>
        <taxon>Spermatophyta</taxon>
        <taxon>Magnoliopsida</taxon>
        <taxon>eudicotyledons</taxon>
        <taxon>Gunneridae</taxon>
        <taxon>Pentapetalae</taxon>
        <taxon>asterids</taxon>
        <taxon>lamiids</taxon>
        <taxon>Lamiales</taxon>
        <taxon>Gesneriaceae</taxon>
        <taxon>Didymocarpoideae</taxon>
        <taxon>Trichosporeae</taxon>
        <taxon>Loxocarpinae</taxon>
        <taxon>Dorcoceras</taxon>
    </lineage>
</organism>
<name>A0A2Z6ZSS0_9LAMI</name>
<gene>
    <name evidence="1" type="ORF">F511_46750</name>
</gene>
<accession>A0A2Z6ZSS0</accession>
<keyword evidence="2" id="KW-1185">Reference proteome</keyword>
<dbReference type="AlphaFoldDB" id="A0A2Z6ZSS0"/>
<sequence>MLGDVLHMELERWPHACDDGVSTMRDGWLIVVRRFARSGRPLLQRWASPPHAGAAMCGVRWRNVGRWLRVLPPRVFLVVAAPPPAAAPASLRRCRDGWSDFF</sequence>
<protein>
    <submittedName>
        <fullName evidence="1">Uncharacterized protein</fullName>
    </submittedName>
</protein>
<proteinExistence type="predicted"/>
<evidence type="ECO:0000313" key="2">
    <source>
        <dbReference type="Proteomes" id="UP000250235"/>
    </source>
</evidence>